<sequence length="308" mass="36139">MVPNAPLVSVAIPLYRSKRFVRVIKHNVRRLRLPNVEILISDRHSEDDALDLLRQELGDDPRIRFLQTNDGIGWVDHYNALLQQASGRYFMWMPHDDTFPAGYVADLVHDLERHPEAWLSFGNMYAIHKEKKTKLLSYLPDNLNYNHKPWHPLHSVRLAATYNPGIAFRGVFRRDRVLAHNLLIRHSTPNDQYADLYWVFALGLHGKLFYNTRQLCVKLHYTNSTHYHWKSTNYYSRRSYRTVREYIQYAPLSATKKTAVYAALGGTYMLKKILKLFPLALKEPLKKWVGIKLFYRSTAKQERIGSSE</sequence>
<keyword evidence="3" id="KW-1185">Reference proteome</keyword>
<dbReference type="InterPro" id="IPR029044">
    <property type="entry name" value="Nucleotide-diphossugar_trans"/>
</dbReference>
<dbReference type="RefSeq" id="WP_184175453.1">
    <property type="nucleotide sequence ID" value="NZ_JACHGF010000005.1"/>
</dbReference>
<dbReference type="InterPro" id="IPR050834">
    <property type="entry name" value="Glycosyltransf_2"/>
</dbReference>
<comment type="caution">
    <text evidence="2">The sequence shown here is derived from an EMBL/GenBank/DDBJ whole genome shotgun (WGS) entry which is preliminary data.</text>
</comment>
<organism evidence="2 3">
    <name type="scientific">Rhabdobacter roseus</name>
    <dbReference type="NCBI Taxonomy" id="1655419"/>
    <lineage>
        <taxon>Bacteria</taxon>
        <taxon>Pseudomonadati</taxon>
        <taxon>Bacteroidota</taxon>
        <taxon>Cytophagia</taxon>
        <taxon>Cytophagales</taxon>
        <taxon>Cytophagaceae</taxon>
        <taxon>Rhabdobacter</taxon>
    </lineage>
</organism>
<dbReference type="PANTHER" id="PTHR43685:SF11">
    <property type="entry name" value="GLYCOSYLTRANSFERASE TAGX-RELATED"/>
    <property type="match status" value="1"/>
</dbReference>
<protein>
    <submittedName>
        <fullName evidence="2">Glycosyltransferase involved in cell wall biosynthesis</fullName>
    </submittedName>
</protein>
<name>A0A840TVT5_9BACT</name>
<evidence type="ECO:0000313" key="2">
    <source>
        <dbReference type="EMBL" id="MBB5285373.1"/>
    </source>
</evidence>
<dbReference type="GO" id="GO:0016740">
    <property type="term" value="F:transferase activity"/>
    <property type="evidence" value="ECO:0007669"/>
    <property type="project" value="UniProtKB-KW"/>
</dbReference>
<evidence type="ECO:0000259" key="1">
    <source>
        <dbReference type="Pfam" id="PF00535"/>
    </source>
</evidence>
<reference evidence="2 3" key="1">
    <citation type="submission" date="2020-08" db="EMBL/GenBank/DDBJ databases">
        <title>Genomic Encyclopedia of Type Strains, Phase IV (KMG-IV): sequencing the most valuable type-strain genomes for metagenomic binning, comparative biology and taxonomic classification.</title>
        <authorList>
            <person name="Goeker M."/>
        </authorList>
    </citation>
    <scope>NUCLEOTIDE SEQUENCE [LARGE SCALE GENOMIC DNA]</scope>
    <source>
        <strain evidence="2 3">DSM 105074</strain>
    </source>
</reference>
<dbReference type="Gene3D" id="3.90.550.10">
    <property type="entry name" value="Spore Coat Polysaccharide Biosynthesis Protein SpsA, Chain A"/>
    <property type="match status" value="1"/>
</dbReference>
<dbReference type="Proteomes" id="UP000557307">
    <property type="component" value="Unassembled WGS sequence"/>
</dbReference>
<proteinExistence type="predicted"/>
<dbReference type="EMBL" id="JACHGF010000005">
    <property type="protein sequence ID" value="MBB5285373.1"/>
    <property type="molecule type" value="Genomic_DNA"/>
</dbReference>
<dbReference type="PANTHER" id="PTHR43685">
    <property type="entry name" value="GLYCOSYLTRANSFERASE"/>
    <property type="match status" value="1"/>
</dbReference>
<feature type="domain" description="Glycosyltransferase 2-like" evidence="1">
    <location>
        <begin position="9"/>
        <end position="135"/>
    </location>
</feature>
<dbReference type="AlphaFoldDB" id="A0A840TVT5"/>
<accession>A0A840TVT5</accession>
<dbReference type="SUPFAM" id="SSF53448">
    <property type="entry name" value="Nucleotide-diphospho-sugar transferases"/>
    <property type="match status" value="1"/>
</dbReference>
<evidence type="ECO:0000313" key="3">
    <source>
        <dbReference type="Proteomes" id="UP000557307"/>
    </source>
</evidence>
<dbReference type="InterPro" id="IPR001173">
    <property type="entry name" value="Glyco_trans_2-like"/>
</dbReference>
<gene>
    <name evidence="2" type="ORF">HNQ92_003530</name>
</gene>
<dbReference type="Pfam" id="PF00535">
    <property type="entry name" value="Glycos_transf_2"/>
    <property type="match status" value="1"/>
</dbReference>
<keyword evidence="2" id="KW-0808">Transferase</keyword>
<dbReference type="CDD" id="cd00761">
    <property type="entry name" value="Glyco_tranf_GTA_type"/>
    <property type="match status" value="1"/>
</dbReference>